<comment type="caution">
    <text evidence="1">The sequence shown here is derived from an EMBL/GenBank/DDBJ whole genome shotgun (WGS) entry which is preliminary data.</text>
</comment>
<dbReference type="PROSITE" id="PS51257">
    <property type="entry name" value="PROKAR_LIPOPROTEIN"/>
    <property type="match status" value="1"/>
</dbReference>
<dbReference type="AlphaFoldDB" id="A0A5C8GDW6"/>
<evidence type="ECO:0008006" key="3">
    <source>
        <dbReference type="Google" id="ProtNLM"/>
    </source>
</evidence>
<proteinExistence type="predicted"/>
<keyword evidence="2" id="KW-1185">Reference proteome</keyword>
<evidence type="ECO:0000313" key="2">
    <source>
        <dbReference type="Proteomes" id="UP000321612"/>
    </source>
</evidence>
<sequence>MREKRRRLKREFEMKICPVLTLLMGMILLMGCSSENVQPEDDHCTLRVPIEVAIENNPIVQSRTMGDPGYNDELQPPKHLYIFAWIQTGTNNYELLYIHRKDIVASEWSYLPGVSGEDNTARYQLNENLYLTFSSQVMNATEKTNMGRIYAIASSRPFTLQQLETMLGDTYKNVLRSPVPLKTTTSPDMALQAALVDLADWTGEDLRDLYSNPLGDPQTDLKNIANGRIVYTAASASKAYVGDVRLYHCAAKIDFTWEVAPELRNTTSVRRITIKELPTICKLFEPTKNRVGHKEQSIMTTTPTKWTGREYIYALQPQNGSIKYDVDFDGRTGITDKTFSPTSPNPTFTGWYRVIATIK</sequence>
<gene>
    <name evidence="1" type="ORF">ETF27_08635</name>
</gene>
<dbReference type="EMBL" id="SDIK01000064">
    <property type="protein sequence ID" value="TXJ60145.1"/>
    <property type="molecule type" value="Genomic_DNA"/>
</dbReference>
<dbReference type="RefSeq" id="WP_130828573.1">
    <property type="nucleotide sequence ID" value="NZ_SDIK01000064.1"/>
</dbReference>
<name>A0A5C8GDW6_9BACT</name>
<protein>
    <recommendedName>
        <fullName evidence="3">DUF4906 domain-containing protein</fullName>
    </recommendedName>
</protein>
<accession>A0A5C8GDW6</accession>
<reference evidence="2" key="1">
    <citation type="submission" date="2019-05" db="EMBL/GenBank/DDBJ databases">
        <title>Prevotella brunnea sp. nov., isolated from a wound of a patient.</title>
        <authorList>
            <person name="Buhl M."/>
        </authorList>
    </citation>
    <scope>NUCLEOTIDE SEQUENCE [LARGE SCALE GENOMIC DNA]</scope>
    <source>
        <strain evidence="2">A2672</strain>
    </source>
</reference>
<evidence type="ECO:0000313" key="1">
    <source>
        <dbReference type="EMBL" id="TXJ60145.1"/>
    </source>
</evidence>
<dbReference type="Proteomes" id="UP000321612">
    <property type="component" value="Unassembled WGS sequence"/>
</dbReference>
<organism evidence="1 2">
    <name type="scientific">Prevotella brunnea</name>
    <dbReference type="NCBI Taxonomy" id="2508867"/>
    <lineage>
        <taxon>Bacteria</taxon>
        <taxon>Pseudomonadati</taxon>
        <taxon>Bacteroidota</taxon>
        <taxon>Bacteroidia</taxon>
        <taxon>Bacteroidales</taxon>
        <taxon>Prevotellaceae</taxon>
        <taxon>Prevotella</taxon>
    </lineage>
</organism>